<dbReference type="GO" id="GO:0005737">
    <property type="term" value="C:cytoplasm"/>
    <property type="evidence" value="ECO:0007669"/>
    <property type="project" value="TreeGrafter"/>
</dbReference>
<dbReference type="Pfam" id="PF13855">
    <property type="entry name" value="LRR_8"/>
    <property type="match status" value="1"/>
</dbReference>
<feature type="domain" description="Disease resistance R13L4/SHOC-2-like LRR" evidence="3">
    <location>
        <begin position="208"/>
        <end position="281"/>
    </location>
</feature>
<dbReference type="PROSITE" id="PS51450">
    <property type="entry name" value="LRR"/>
    <property type="match status" value="4"/>
</dbReference>
<dbReference type="EMBL" id="JABAIL010000001">
    <property type="protein sequence ID" value="NLR90174.1"/>
    <property type="molecule type" value="Genomic_DNA"/>
</dbReference>
<dbReference type="InterPro" id="IPR050216">
    <property type="entry name" value="LRR_domain-containing"/>
</dbReference>
<dbReference type="Gene3D" id="3.80.10.10">
    <property type="entry name" value="Ribonuclease Inhibitor"/>
    <property type="match status" value="1"/>
</dbReference>
<sequence>MKIFIKVAIIPIILTLFAFHPLNNDPQSFLERGVEQFNNENYLEAISSFTMAVSIQDDLGSAYYHRGLAKSQLGKKMGYYNPNFCLDFIAAIDNEYYDAIEAAYTLGRNEAVRIDHINSPNEEIYNIDMSNQGVASISQQYHQYPHLIALNLSHNNISELENITGNNSYLLSLDIGHNELRHIPSSIQNCTYLYDLNLSHNNIKSLPDQITTLSHLAYLNLRGNRLHSLPKNIQQLKSLKVLDLSLNQFKKLPKDISQLKGLDVLVLSGNPISKSDIKKLKLELHDTQIIFDM</sequence>
<proteinExistence type="predicted"/>
<keyword evidence="5" id="KW-1185">Reference proteome</keyword>
<dbReference type="InterPro" id="IPR011990">
    <property type="entry name" value="TPR-like_helical_dom_sf"/>
</dbReference>
<dbReference type="PANTHER" id="PTHR48051">
    <property type="match status" value="1"/>
</dbReference>
<evidence type="ECO:0000259" key="3">
    <source>
        <dbReference type="Pfam" id="PF23598"/>
    </source>
</evidence>
<dbReference type="SMART" id="SM00364">
    <property type="entry name" value="LRR_BAC"/>
    <property type="match status" value="5"/>
</dbReference>
<dbReference type="RefSeq" id="WP_168880868.1">
    <property type="nucleotide sequence ID" value="NZ_JABAIL010000001.1"/>
</dbReference>
<dbReference type="SUPFAM" id="SSF52058">
    <property type="entry name" value="L domain-like"/>
    <property type="match status" value="1"/>
</dbReference>
<dbReference type="SMART" id="SM00369">
    <property type="entry name" value="LRR_TYP"/>
    <property type="match status" value="4"/>
</dbReference>
<organism evidence="4 5">
    <name type="scientific">Flammeovirga agarivorans</name>
    <dbReference type="NCBI Taxonomy" id="2726742"/>
    <lineage>
        <taxon>Bacteria</taxon>
        <taxon>Pseudomonadati</taxon>
        <taxon>Bacteroidota</taxon>
        <taxon>Cytophagia</taxon>
        <taxon>Cytophagales</taxon>
        <taxon>Flammeovirgaceae</taxon>
        <taxon>Flammeovirga</taxon>
    </lineage>
</organism>
<dbReference type="SUPFAM" id="SSF48452">
    <property type="entry name" value="TPR-like"/>
    <property type="match status" value="1"/>
</dbReference>
<dbReference type="Proteomes" id="UP000585050">
    <property type="component" value="Unassembled WGS sequence"/>
</dbReference>
<reference evidence="4 5" key="1">
    <citation type="submission" date="2020-04" db="EMBL/GenBank/DDBJ databases">
        <title>Flammeovirga sp. SR4, a novel species isolated from seawater.</title>
        <authorList>
            <person name="Wang X."/>
        </authorList>
    </citation>
    <scope>NUCLEOTIDE SEQUENCE [LARGE SCALE GENOMIC DNA]</scope>
    <source>
        <strain evidence="4 5">SR4</strain>
    </source>
</reference>
<name>A0A7X8SH76_9BACT</name>
<evidence type="ECO:0000313" key="5">
    <source>
        <dbReference type="Proteomes" id="UP000585050"/>
    </source>
</evidence>
<comment type="caution">
    <text evidence="4">The sequence shown here is derived from an EMBL/GenBank/DDBJ whole genome shotgun (WGS) entry which is preliminary data.</text>
</comment>
<dbReference type="InterPro" id="IPR032675">
    <property type="entry name" value="LRR_dom_sf"/>
</dbReference>
<dbReference type="Pfam" id="PF23598">
    <property type="entry name" value="LRR_14"/>
    <property type="match status" value="1"/>
</dbReference>
<evidence type="ECO:0000256" key="1">
    <source>
        <dbReference type="ARBA" id="ARBA00022614"/>
    </source>
</evidence>
<dbReference type="InterPro" id="IPR003591">
    <property type="entry name" value="Leu-rich_rpt_typical-subtyp"/>
</dbReference>
<dbReference type="Gene3D" id="1.25.40.10">
    <property type="entry name" value="Tetratricopeptide repeat domain"/>
    <property type="match status" value="1"/>
</dbReference>
<evidence type="ECO:0000256" key="2">
    <source>
        <dbReference type="ARBA" id="ARBA00022737"/>
    </source>
</evidence>
<dbReference type="InterPro" id="IPR055414">
    <property type="entry name" value="LRR_R13L4/SHOC2-like"/>
</dbReference>
<keyword evidence="1" id="KW-0433">Leucine-rich repeat</keyword>
<dbReference type="InterPro" id="IPR001611">
    <property type="entry name" value="Leu-rich_rpt"/>
</dbReference>
<protein>
    <submittedName>
        <fullName evidence="4">Leucine-rich repeat domain-containing protein</fullName>
    </submittedName>
</protein>
<evidence type="ECO:0000313" key="4">
    <source>
        <dbReference type="EMBL" id="NLR90174.1"/>
    </source>
</evidence>
<dbReference type="AlphaFoldDB" id="A0A7X8SH76"/>
<keyword evidence="2" id="KW-0677">Repeat</keyword>
<accession>A0A7X8SH76</accession>
<gene>
    <name evidence="4" type="ORF">HGP29_03105</name>
</gene>
<dbReference type="PANTHER" id="PTHR48051:SF46">
    <property type="entry name" value="LEUCINE RICH REPEAT-CONTAINING DOMAIN PROTEIN"/>
    <property type="match status" value="1"/>
</dbReference>